<dbReference type="EMBL" id="JANZXA010000013">
    <property type="protein sequence ID" value="MCT2401279.1"/>
    <property type="molecule type" value="Genomic_DNA"/>
</dbReference>
<accession>A0ABT2I8Y0</accession>
<name>A0ABT2I8Y0_9SPHN</name>
<dbReference type="NCBIfam" id="TIGR04433">
    <property type="entry name" value="UrcA_uranyl"/>
    <property type="match status" value="1"/>
</dbReference>
<feature type="region of interest" description="Disordered" evidence="1">
    <location>
        <begin position="1"/>
        <end position="25"/>
    </location>
</feature>
<evidence type="ECO:0000313" key="3">
    <source>
        <dbReference type="Proteomes" id="UP001165583"/>
    </source>
</evidence>
<comment type="caution">
    <text evidence="2">The sequence shown here is derived from an EMBL/GenBank/DDBJ whole genome shotgun (WGS) entry which is preliminary data.</text>
</comment>
<organism evidence="2 3">
    <name type="scientific">Novosphingobium mangrovi</name>
    <name type="common">ex Huang et al. 2023</name>
    <dbReference type="NCBI Taxonomy" id="2976432"/>
    <lineage>
        <taxon>Bacteria</taxon>
        <taxon>Pseudomonadati</taxon>
        <taxon>Pseudomonadota</taxon>
        <taxon>Alphaproteobacteria</taxon>
        <taxon>Sphingomonadales</taxon>
        <taxon>Sphingomonadaceae</taxon>
        <taxon>Novosphingobium</taxon>
    </lineage>
</organism>
<protein>
    <submittedName>
        <fullName evidence="2">UrcA family protein</fullName>
    </submittedName>
</protein>
<reference evidence="2" key="1">
    <citation type="submission" date="2022-09" db="EMBL/GenBank/DDBJ databases">
        <title>Novosphingobium sp. Nov., a polycyclic aromatic hydrocarbon-degrading bacterium isolated form mangrove sediments in HongKong.</title>
        <authorList>
            <person name="Hu Z."/>
        </authorList>
    </citation>
    <scope>NUCLEOTIDE SEQUENCE</scope>
    <source>
        <strain evidence="2">HK4-1</strain>
    </source>
</reference>
<gene>
    <name evidence="2" type="ORF">NZK81_17145</name>
</gene>
<sequence length="133" mass="13998">MAAGSGAQHTHRAGQPPPWTGPPEEEITMFKKATLAAALAGLALTATPVLAETTTKVRVEINDLDLTTPEGQRTLELRLDTAAREACGYDQRTTGSRLPTATARACYKQAHAKAQDIMATAIARASDDARLGG</sequence>
<dbReference type="Proteomes" id="UP001165583">
    <property type="component" value="Unassembled WGS sequence"/>
</dbReference>
<evidence type="ECO:0000256" key="1">
    <source>
        <dbReference type="SAM" id="MobiDB-lite"/>
    </source>
</evidence>
<proteinExistence type="predicted"/>
<dbReference type="InterPro" id="IPR030972">
    <property type="entry name" value="UrcA_uranyl"/>
</dbReference>
<evidence type="ECO:0000313" key="2">
    <source>
        <dbReference type="EMBL" id="MCT2401279.1"/>
    </source>
</evidence>
<keyword evidence="3" id="KW-1185">Reference proteome</keyword>